<evidence type="ECO:0000256" key="2">
    <source>
        <dbReference type="ARBA" id="ARBA00022692"/>
    </source>
</evidence>
<dbReference type="RefSeq" id="WP_280318071.1">
    <property type="nucleotide sequence ID" value="NZ_CP118605.1"/>
</dbReference>
<gene>
    <name evidence="7" type="primary">rrtA</name>
    <name evidence="7" type="ORF">PVT68_11205</name>
</gene>
<dbReference type="EMBL" id="CP118605">
    <property type="protein sequence ID" value="WGL15335.1"/>
    <property type="molecule type" value="Genomic_DNA"/>
</dbReference>
<sequence length="213" mass="23048">MSRLRGITGPLTLALLSAIALLFAPQLEPLLRYDRTLVDHGELWRLLSGHITHTNLHHWALNLAGLALLWILHRQHYRAVTFLAVTVATALWTGVSLHLFSPHIDLYLGLSGVLHGLIIWGGCLDIRARWRSGYLLVAGTWLKVGWEQVCGASAATARLIDAQVALDAHLWGAVAGSLLGAIVLATISPRPKKRSAAAPQQVAADRSGIGNQP</sequence>
<feature type="transmembrane region" description="Helical" evidence="5">
    <location>
        <begin position="79"/>
        <end position="100"/>
    </location>
</feature>
<reference evidence="7 8" key="1">
    <citation type="submission" date="2023-02" db="EMBL/GenBank/DDBJ databases">
        <title>Description and genomic characterization of Microbulbifer bruguierae sp. nov., isolated from the sediment of mangrove plant Bruguiera sexangula.</title>
        <authorList>
            <person name="Long M."/>
        </authorList>
    </citation>
    <scope>NUCLEOTIDE SEQUENCE [LARGE SCALE GENOMIC DNA]</scope>
    <source>
        <strain evidence="7 8">H12</strain>
    </source>
</reference>
<dbReference type="InterPro" id="IPR035952">
    <property type="entry name" value="Rhomboid-like_sf"/>
</dbReference>
<dbReference type="SUPFAM" id="SSF144091">
    <property type="entry name" value="Rhomboid-like"/>
    <property type="match status" value="1"/>
</dbReference>
<evidence type="ECO:0000256" key="3">
    <source>
        <dbReference type="ARBA" id="ARBA00022989"/>
    </source>
</evidence>
<evidence type="ECO:0000256" key="5">
    <source>
        <dbReference type="SAM" id="Phobius"/>
    </source>
</evidence>
<keyword evidence="7" id="KW-0378">Hydrolase</keyword>
<dbReference type="Pfam" id="PF01694">
    <property type="entry name" value="Rhomboid"/>
    <property type="match status" value="1"/>
</dbReference>
<dbReference type="EC" id="3.4.21.-" evidence="7"/>
<keyword evidence="3 5" id="KW-1133">Transmembrane helix</keyword>
<dbReference type="InterPro" id="IPR023826">
    <property type="entry name" value="Rhom-like_SP_proteobac"/>
</dbReference>
<name>A0ABY8NA35_9GAMM</name>
<dbReference type="GO" id="GO:0016787">
    <property type="term" value="F:hydrolase activity"/>
    <property type="evidence" value="ECO:0007669"/>
    <property type="project" value="UniProtKB-KW"/>
</dbReference>
<proteinExistence type="predicted"/>
<evidence type="ECO:0000259" key="6">
    <source>
        <dbReference type="Pfam" id="PF01694"/>
    </source>
</evidence>
<protein>
    <submittedName>
        <fullName evidence="7">Rhombosortase</fullName>
        <ecNumber evidence="7">3.4.21.-</ecNumber>
    </submittedName>
</protein>
<comment type="subcellular location">
    <subcellularLocation>
        <location evidence="1">Membrane</location>
        <topology evidence="1">Multi-pass membrane protein</topology>
    </subcellularLocation>
</comment>
<dbReference type="NCBIfam" id="TIGR03902">
    <property type="entry name" value="rhom_GG_sort"/>
    <property type="match status" value="1"/>
</dbReference>
<evidence type="ECO:0000256" key="1">
    <source>
        <dbReference type="ARBA" id="ARBA00004141"/>
    </source>
</evidence>
<dbReference type="InterPro" id="IPR022764">
    <property type="entry name" value="Peptidase_S54_rhomboid_dom"/>
</dbReference>
<evidence type="ECO:0000313" key="7">
    <source>
        <dbReference type="EMBL" id="WGL15335.1"/>
    </source>
</evidence>
<organism evidence="7 8">
    <name type="scientific">Microbulbifer bruguierae</name>
    <dbReference type="NCBI Taxonomy" id="3029061"/>
    <lineage>
        <taxon>Bacteria</taxon>
        <taxon>Pseudomonadati</taxon>
        <taxon>Pseudomonadota</taxon>
        <taxon>Gammaproteobacteria</taxon>
        <taxon>Cellvibrionales</taxon>
        <taxon>Microbulbiferaceae</taxon>
        <taxon>Microbulbifer</taxon>
    </lineage>
</organism>
<feature type="domain" description="Peptidase S54 rhomboid" evidence="6">
    <location>
        <begin position="41"/>
        <end position="184"/>
    </location>
</feature>
<keyword evidence="2 5" id="KW-0812">Transmembrane</keyword>
<dbReference type="Gene3D" id="1.20.1540.10">
    <property type="entry name" value="Rhomboid-like"/>
    <property type="match status" value="1"/>
</dbReference>
<keyword evidence="4 5" id="KW-0472">Membrane</keyword>
<accession>A0ABY8NA35</accession>
<keyword evidence="8" id="KW-1185">Reference proteome</keyword>
<feature type="transmembrane region" description="Helical" evidence="5">
    <location>
        <begin position="56"/>
        <end position="72"/>
    </location>
</feature>
<feature type="transmembrane region" description="Helical" evidence="5">
    <location>
        <begin position="168"/>
        <end position="187"/>
    </location>
</feature>
<evidence type="ECO:0000313" key="8">
    <source>
        <dbReference type="Proteomes" id="UP001236500"/>
    </source>
</evidence>
<feature type="transmembrane region" description="Helical" evidence="5">
    <location>
        <begin position="106"/>
        <end position="126"/>
    </location>
</feature>
<evidence type="ECO:0000256" key="4">
    <source>
        <dbReference type="ARBA" id="ARBA00023136"/>
    </source>
</evidence>
<dbReference type="Proteomes" id="UP001236500">
    <property type="component" value="Chromosome"/>
</dbReference>